<feature type="binding site" evidence="11 14">
    <location>
        <position position="141"/>
    </location>
    <ligand>
        <name>NAD(+)</name>
        <dbReference type="ChEBI" id="CHEBI:57540"/>
    </ligand>
</feature>
<name>A0A1D3L226_9EURY</name>
<dbReference type="KEGG" id="mcub:MCBB_1176"/>
<comment type="catalytic activity">
    <reaction evidence="11">
        <text>sn-glycerol 1-phosphate + NAD(+) = dihydroxyacetone phosphate + NADH + H(+)</text>
        <dbReference type="Rhea" id="RHEA:21412"/>
        <dbReference type="ChEBI" id="CHEBI:15378"/>
        <dbReference type="ChEBI" id="CHEBI:57540"/>
        <dbReference type="ChEBI" id="CHEBI:57642"/>
        <dbReference type="ChEBI" id="CHEBI:57685"/>
        <dbReference type="ChEBI" id="CHEBI:57945"/>
        <dbReference type="EC" id="1.1.1.261"/>
    </reaction>
</comment>
<dbReference type="GO" id="GO:0046872">
    <property type="term" value="F:metal ion binding"/>
    <property type="evidence" value="ECO:0007669"/>
    <property type="project" value="UniProtKB-KW"/>
</dbReference>
<evidence type="ECO:0000256" key="6">
    <source>
        <dbReference type="ARBA" id="ARBA00023002"/>
    </source>
</evidence>
<evidence type="ECO:0000256" key="9">
    <source>
        <dbReference type="ARBA" id="ARBA00023209"/>
    </source>
</evidence>
<dbReference type="InterPro" id="IPR016205">
    <property type="entry name" value="Glycerol_DH"/>
</dbReference>
<dbReference type="InterPro" id="IPR023002">
    <property type="entry name" value="G1P_dehydrogenase_arc"/>
</dbReference>
<dbReference type="PIRSF" id="PIRSF000112">
    <property type="entry name" value="Glycerol_dehydrogenase"/>
    <property type="match status" value="1"/>
</dbReference>
<dbReference type="Gene3D" id="3.40.50.1970">
    <property type="match status" value="1"/>
</dbReference>
<dbReference type="GO" id="GO:0106358">
    <property type="term" value="F:glycerol-1-phosphate dehydrogenase (NADP+) activity"/>
    <property type="evidence" value="ECO:0007669"/>
    <property type="project" value="RHEA"/>
</dbReference>
<accession>A0A1D3L226</accession>
<dbReference type="GO" id="GO:0006650">
    <property type="term" value="P:glycerophospholipid metabolic process"/>
    <property type="evidence" value="ECO:0007669"/>
    <property type="project" value="UniProtKB-UniRule"/>
</dbReference>
<keyword evidence="4 11" id="KW-0862">Zinc</keyword>
<evidence type="ECO:0000256" key="7">
    <source>
        <dbReference type="ARBA" id="ARBA00023027"/>
    </source>
</evidence>
<dbReference type="Gene3D" id="1.20.1090.10">
    <property type="entry name" value="Dehydroquinate synthase-like - alpha domain"/>
    <property type="match status" value="1"/>
</dbReference>
<evidence type="ECO:0000256" key="4">
    <source>
        <dbReference type="ARBA" id="ARBA00022833"/>
    </source>
</evidence>
<sequence length="363" mass="38616">MGVMIKFIVFQERDDKMDFRKIQLPREIHTGAGVITETGAICKDLKVEGKALIVTGPRTIKIAGEKAIESLQSEGYDVECVTIDKASKNSVLEVQDALDDVSIVLGVGGGKVIDTAKLASTRAEMHFISVPTAASHDGIASPRASIKNEGGSVSLKAKPPIGVIADTKIISQAPFRLLAAGCGDIISNHTSILDWKLAHRLLNEYFSDSAAALSLMTSEMTIKSADAIKEGLTESAGLVVKALISSGIAISIAGTSRPASGSEHKFSHALDIVAPKPALHGEQCGVGTIMMMYLHGGDWKFIRDTLKTIKAPTTAKELGIEPEYIIEALTKAHTIRKERYTILGDRGLTRESAEALATTTGVI</sequence>
<feature type="binding site" evidence="11">
    <location>
        <position position="268"/>
    </location>
    <ligand>
        <name>substrate</name>
    </ligand>
</feature>
<reference evidence="15 16" key="1">
    <citation type="submission" date="2016-08" db="EMBL/GenBank/DDBJ databases">
        <authorList>
            <person name="Seilhamer J.J."/>
        </authorList>
    </citation>
    <scope>NUCLEOTIDE SEQUENCE [LARGE SCALE GENOMIC DNA]</scope>
    <source>
        <strain evidence="15">Buetzberg</strain>
    </source>
</reference>
<feature type="binding site" evidence="11">
    <location>
        <position position="184"/>
    </location>
    <ligand>
        <name>substrate</name>
    </ligand>
</feature>
<dbReference type="EMBL" id="LT607756">
    <property type="protein sequence ID" value="SCG85734.1"/>
    <property type="molecule type" value="Genomic_DNA"/>
</dbReference>
<keyword evidence="10 11" id="KW-1208">Phospholipid metabolism</keyword>
<dbReference type="GO" id="GO:0008654">
    <property type="term" value="P:phospholipid biosynthetic process"/>
    <property type="evidence" value="ECO:0007669"/>
    <property type="project" value="UniProtKB-KW"/>
</dbReference>
<evidence type="ECO:0000313" key="16">
    <source>
        <dbReference type="Proteomes" id="UP000094707"/>
    </source>
</evidence>
<dbReference type="Proteomes" id="UP000094707">
    <property type="component" value="Chromosome I"/>
</dbReference>
<feature type="binding site" evidence="12">
    <location>
        <position position="184"/>
    </location>
    <ligand>
        <name>glycerol</name>
        <dbReference type="ChEBI" id="CHEBI:17754"/>
    </ligand>
</feature>
<dbReference type="GO" id="GO:0106357">
    <property type="term" value="F:glycerol-1-phosphate dehydrogenase (NAD+) activity"/>
    <property type="evidence" value="ECO:0007669"/>
    <property type="project" value="RHEA"/>
</dbReference>
<keyword evidence="16" id="KW-1185">Reference proteome</keyword>
<keyword evidence="8 11" id="KW-0443">Lipid metabolism</keyword>
<dbReference type="GO" id="GO:0005737">
    <property type="term" value="C:cytoplasm"/>
    <property type="evidence" value="ECO:0007669"/>
    <property type="project" value="UniProtKB-SubCell"/>
</dbReference>
<dbReference type="STRING" id="118062.MCBB_1176"/>
<evidence type="ECO:0000313" key="15">
    <source>
        <dbReference type="EMBL" id="SCG85734.1"/>
    </source>
</evidence>
<feature type="binding site" evidence="11">
    <location>
        <position position="137"/>
    </location>
    <ligand>
        <name>substrate</name>
    </ligand>
</feature>
<feature type="binding site" evidence="12">
    <location>
        <position position="280"/>
    </location>
    <ligand>
        <name>glycerol</name>
        <dbReference type="ChEBI" id="CHEBI:17754"/>
    </ligand>
</feature>
<dbReference type="Pfam" id="PF13685">
    <property type="entry name" value="Fe-ADH_2"/>
    <property type="match status" value="1"/>
</dbReference>
<keyword evidence="1 11" id="KW-0963">Cytoplasm</keyword>
<dbReference type="NCBIfam" id="NF002022">
    <property type="entry name" value="PRK00843.1"/>
    <property type="match status" value="1"/>
</dbReference>
<dbReference type="PANTHER" id="PTHR43616">
    <property type="entry name" value="GLYCEROL DEHYDROGENASE"/>
    <property type="match status" value="1"/>
</dbReference>
<evidence type="ECO:0000256" key="12">
    <source>
        <dbReference type="PIRSR" id="PIRSR000112-1"/>
    </source>
</evidence>
<dbReference type="SUPFAM" id="SSF56796">
    <property type="entry name" value="Dehydroquinate synthase-like"/>
    <property type="match status" value="1"/>
</dbReference>
<feature type="binding site" evidence="11">
    <location>
        <position position="184"/>
    </location>
    <ligand>
        <name>Zn(2+)</name>
        <dbReference type="ChEBI" id="CHEBI:29105"/>
        <note>catalytic</note>
    </ligand>
</feature>
<comment type="pathway">
    <text evidence="11">Membrane lipid metabolism; glycerophospholipid metabolism.</text>
</comment>
<feature type="binding site" evidence="11">
    <location>
        <position position="280"/>
    </location>
    <ligand>
        <name>Zn(2+)</name>
        <dbReference type="ChEBI" id="CHEBI:29105"/>
        <note>catalytic</note>
    </ligand>
</feature>
<keyword evidence="5 11" id="KW-0521">NADP</keyword>
<evidence type="ECO:0000256" key="2">
    <source>
        <dbReference type="ARBA" id="ARBA00022516"/>
    </source>
</evidence>
<dbReference type="InterPro" id="IPR032837">
    <property type="entry name" value="G1PDH"/>
</dbReference>
<comment type="catalytic activity">
    <reaction evidence="11">
        <text>sn-glycerol 1-phosphate + NADP(+) = dihydroxyacetone phosphate + NADPH + H(+)</text>
        <dbReference type="Rhea" id="RHEA:21416"/>
        <dbReference type="ChEBI" id="CHEBI:15378"/>
        <dbReference type="ChEBI" id="CHEBI:57642"/>
        <dbReference type="ChEBI" id="CHEBI:57685"/>
        <dbReference type="ChEBI" id="CHEBI:57783"/>
        <dbReference type="ChEBI" id="CHEBI:58349"/>
        <dbReference type="EC" id="1.1.1.261"/>
    </reaction>
</comment>
<comment type="subcellular location">
    <subcellularLocation>
        <location evidence="11">Cytoplasm</location>
    </subcellularLocation>
</comment>
<evidence type="ECO:0000256" key="14">
    <source>
        <dbReference type="PIRSR" id="PIRSR000112-3"/>
    </source>
</evidence>
<keyword evidence="2 11" id="KW-0444">Lipid biosynthesis</keyword>
<evidence type="ECO:0000256" key="13">
    <source>
        <dbReference type="PIRSR" id="PIRSR000112-2"/>
    </source>
</evidence>
<gene>
    <name evidence="11 15" type="primary">egsA</name>
    <name evidence="15" type="ORF">MCBB_1176</name>
</gene>
<dbReference type="UniPathway" id="UPA00940"/>
<evidence type="ECO:0000256" key="5">
    <source>
        <dbReference type="ARBA" id="ARBA00022857"/>
    </source>
</evidence>
<keyword evidence="7 11" id="KW-0520">NAD</keyword>
<comment type="cofactor">
    <cofactor evidence="11 12">
        <name>Zn(2+)</name>
        <dbReference type="ChEBI" id="CHEBI:29105"/>
    </cofactor>
    <text evidence="11 12">Binds 1 zinc ion per subunit.</text>
</comment>
<dbReference type="PANTHER" id="PTHR43616:SF5">
    <property type="entry name" value="GLYCEROL DEHYDROGENASE 1"/>
    <property type="match status" value="1"/>
</dbReference>
<keyword evidence="3 11" id="KW-0479">Metal-binding</keyword>
<feature type="binding site" evidence="11 14">
    <location>
        <begin position="132"/>
        <end position="135"/>
    </location>
    <ligand>
        <name>NAD(+)</name>
        <dbReference type="ChEBI" id="CHEBI:57540"/>
    </ligand>
</feature>
<comment type="subunit">
    <text evidence="11">Homooctamer.</text>
</comment>
<evidence type="ECO:0000256" key="10">
    <source>
        <dbReference type="ARBA" id="ARBA00023264"/>
    </source>
</evidence>
<comment type="similarity">
    <text evidence="11">Belongs to the glycerol-1-phosphate dehydrogenase family.</text>
</comment>
<dbReference type="AlphaFoldDB" id="A0A1D3L226"/>
<evidence type="ECO:0000256" key="8">
    <source>
        <dbReference type="ARBA" id="ARBA00023098"/>
    </source>
</evidence>
<keyword evidence="9 11" id="KW-0594">Phospholipid biosynthesis</keyword>
<feature type="binding site" evidence="11 14">
    <location>
        <begin position="110"/>
        <end position="114"/>
    </location>
    <ligand>
        <name>NAD(+)</name>
        <dbReference type="ChEBI" id="CHEBI:57540"/>
    </ligand>
</feature>
<dbReference type="EC" id="1.1.1.261" evidence="11"/>
<comment type="function">
    <text evidence="11">Catalyzes the NAD(P)H-dependent reduction of dihydroxyacetonephosphate (DHAP or glycerone phosphate) to glycerol 1-phosphate (G1P). The G1P thus generated is used as the glycerophosphate backbone of phospholipids in the cellular membranes of Archaea.</text>
</comment>
<feature type="binding site" evidence="12">
    <location>
        <position position="264"/>
    </location>
    <ligand>
        <name>glycerol</name>
        <dbReference type="ChEBI" id="CHEBI:17754"/>
    </ligand>
</feature>
<evidence type="ECO:0000256" key="1">
    <source>
        <dbReference type="ARBA" id="ARBA00022490"/>
    </source>
</evidence>
<evidence type="ECO:0000256" key="3">
    <source>
        <dbReference type="ARBA" id="ARBA00022723"/>
    </source>
</evidence>
<protein>
    <recommendedName>
        <fullName evidence="11">Glycerol-1-phosphate dehydrogenase [NAD(P)+]</fullName>
        <shortName evidence="11">G1P dehydrogenase</shortName>
        <shortName evidence="11">G1PDH</shortName>
        <ecNumber evidence="11">1.1.1.261</ecNumber>
    </recommendedName>
    <alternativeName>
        <fullName evidence="11">Enantiomeric glycerophosphate synthase</fullName>
    </alternativeName>
    <alternativeName>
        <fullName evidence="11">sn-glycerol-1-phosphate dehydrogenase</fullName>
    </alternativeName>
</protein>
<proteinExistence type="inferred from homology"/>
<dbReference type="CDD" id="cd08173">
    <property type="entry name" value="Gro1PDH"/>
    <property type="match status" value="1"/>
</dbReference>
<feature type="binding site" evidence="13">
    <location>
        <position position="137"/>
    </location>
    <ligand>
        <name>glycerol</name>
        <dbReference type="ChEBI" id="CHEBI:17754"/>
    </ligand>
</feature>
<evidence type="ECO:0000256" key="11">
    <source>
        <dbReference type="HAMAP-Rule" id="MF_00497"/>
    </source>
</evidence>
<keyword evidence="6 11" id="KW-0560">Oxidoreductase</keyword>
<feature type="binding site" evidence="11">
    <location>
        <position position="264"/>
    </location>
    <ligand>
        <name>Zn(2+)</name>
        <dbReference type="ChEBI" id="CHEBI:29105"/>
        <note>catalytic</note>
    </ligand>
</feature>
<dbReference type="HAMAP" id="MF_00497_A">
    <property type="entry name" value="G1P_dehydrogenase_A"/>
    <property type="match status" value="1"/>
</dbReference>
<organism evidence="15 16">
    <name type="scientific">Methanobacterium congolense</name>
    <dbReference type="NCBI Taxonomy" id="118062"/>
    <lineage>
        <taxon>Archaea</taxon>
        <taxon>Methanobacteriati</taxon>
        <taxon>Methanobacteriota</taxon>
        <taxon>Methanomada group</taxon>
        <taxon>Methanobacteria</taxon>
        <taxon>Methanobacteriales</taxon>
        <taxon>Methanobacteriaceae</taxon>
        <taxon>Methanobacterium</taxon>
    </lineage>
</organism>
<dbReference type="PATRIC" id="fig|129848.4.peg.1188"/>